<dbReference type="RefSeq" id="WP_245974063.1">
    <property type="nucleotide sequence ID" value="NZ_QTTT01000001.1"/>
</dbReference>
<reference evidence="2 3" key="1">
    <citation type="submission" date="2018-08" db="EMBL/GenBank/DDBJ databases">
        <title>Sequencing the genomes of 1000 actinobacteria strains.</title>
        <authorList>
            <person name="Klenk H.-P."/>
        </authorList>
    </citation>
    <scope>NUCLEOTIDE SEQUENCE [LARGE SCALE GENOMIC DNA]</scope>
    <source>
        <strain evidence="2 3">DSM 43927</strain>
    </source>
</reference>
<feature type="region of interest" description="Disordered" evidence="1">
    <location>
        <begin position="130"/>
        <end position="215"/>
    </location>
</feature>
<dbReference type="AlphaFoldDB" id="A0A3D9STB7"/>
<evidence type="ECO:0000313" key="3">
    <source>
        <dbReference type="Proteomes" id="UP000256661"/>
    </source>
</evidence>
<comment type="caution">
    <text evidence="2">The sequence shown here is derived from an EMBL/GenBank/DDBJ whole genome shotgun (WGS) entry which is preliminary data.</text>
</comment>
<accession>A0A3D9STB7</accession>
<name>A0A3D9STB7_9ACTN</name>
<dbReference type="Proteomes" id="UP000256661">
    <property type="component" value="Unassembled WGS sequence"/>
</dbReference>
<organism evidence="2 3">
    <name type="scientific">Thermomonospora umbrina</name>
    <dbReference type="NCBI Taxonomy" id="111806"/>
    <lineage>
        <taxon>Bacteria</taxon>
        <taxon>Bacillati</taxon>
        <taxon>Actinomycetota</taxon>
        <taxon>Actinomycetes</taxon>
        <taxon>Streptosporangiales</taxon>
        <taxon>Thermomonosporaceae</taxon>
        <taxon>Thermomonospora</taxon>
    </lineage>
</organism>
<dbReference type="EMBL" id="QTTT01000001">
    <property type="protein sequence ID" value="REE95814.1"/>
    <property type="molecule type" value="Genomic_DNA"/>
</dbReference>
<evidence type="ECO:0000313" key="2">
    <source>
        <dbReference type="EMBL" id="REE95814.1"/>
    </source>
</evidence>
<proteinExistence type="predicted"/>
<gene>
    <name evidence="2" type="ORF">DFJ69_1225</name>
</gene>
<sequence>MADAWLPGAGRIPVTLDGGRLKGGAPRVVWFSSESDPRLVSARSTAHDLARQGRPAHLVWNPCAGEIVHLLPATLAGCLLDDPVRGEGRICLQIMVVALSREPFTTGPLAGLDLIMRWLDTWGVPRRWPAGPPLPAPQSYHSERRRRPWSRGGHFGASQVPESLQADPGALDIRRITGQDTPVLELPRPRQVVAAGGPVGRPCLPGQSPTPDSATDLLSRRLARDTEPFLTPDPV</sequence>
<evidence type="ECO:0000256" key="1">
    <source>
        <dbReference type="SAM" id="MobiDB-lite"/>
    </source>
</evidence>
<keyword evidence="3" id="KW-1185">Reference proteome</keyword>
<protein>
    <submittedName>
        <fullName evidence="2">Uncharacterized protein</fullName>
    </submittedName>
</protein>